<dbReference type="EMBL" id="PUIB01000012">
    <property type="protein sequence ID" value="PQO36665.1"/>
    <property type="molecule type" value="Genomic_DNA"/>
</dbReference>
<evidence type="ECO:0000313" key="3">
    <source>
        <dbReference type="EMBL" id="PQO36665.1"/>
    </source>
</evidence>
<dbReference type="Pfam" id="PF13360">
    <property type="entry name" value="PQQ_2"/>
    <property type="match status" value="1"/>
</dbReference>
<dbReference type="InterPro" id="IPR011047">
    <property type="entry name" value="Quinoprotein_ADH-like_sf"/>
</dbReference>
<evidence type="ECO:0000256" key="1">
    <source>
        <dbReference type="SAM" id="SignalP"/>
    </source>
</evidence>
<protein>
    <submittedName>
        <fullName evidence="3">Dehydrogenase</fullName>
    </submittedName>
</protein>
<dbReference type="AlphaFoldDB" id="A0A2S8FWW3"/>
<name>A0A2S8FWW3_9BACT</name>
<dbReference type="OrthoDB" id="244732at2"/>
<dbReference type="SMART" id="SM00564">
    <property type="entry name" value="PQQ"/>
    <property type="match status" value="5"/>
</dbReference>
<dbReference type="SUPFAM" id="SSF50998">
    <property type="entry name" value="Quinoprotein alcohol dehydrogenase-like"/>
    <property type="match status" value="1"/>
</dbReference>
<evidence type="ECO:0000259" key="2">
    <source>
        <dbReference type="Pfam" id="PF13360"/>
    </source>
</evidence>
<feature type="chain" id="PRO_5015393905" evidence="1">
    <location>
        <begin position="21"/>
        <end position="423"/>
    </location>
</feature>
<organism evidence="3 4">
    <name type="scientific">Blastopirellula marina</name>
    <dbReference type="NCBI Taxonomy" id="124"/>
    <lineage>
        <taxon>Bacteria</taxon>
        <taxon>Pseudomonadati</taxon>
        <taxon>Planctomycetota</taxon>
        <taxon>Planctomycetia</taxon>
        <taxon>Pirellulales</taxon>
        <taxon>Pirellulaceae</taxon>
        <taxon>Blastopirellula</taxon>
    </lineage>
</organism>
<accession>A0A2S8FWW3</accession>
<dbReference type="PANTHER" id="PTHR34512:SF30">
    <property type="entry name" value="OUTER MEMBRANE PROTEIN ASSEMBLY FACTOR BAMB"/>
    <property type="match status" value="1"/>
</dbReference>
<dbReference type="PANTHER" id="PTHR34512">
    <property type="entry name" value="CELL SURFACE PROTEIN"/>
    <property type="match status" value="1"/>
</dbReference>
<dbReference type="Gene3D" id="2.40.10.480">
    <property type="match status" value="1"/>
</dbReference>
<proteinExistence type="predicted"/>
<feature type="domain" description="Pyrrolo-quinoline quinone repeat" evidence="2">
    <location>
        <begin position="95"/>
        <end position="325"/>
    </location>
</feature>
<dbReference type="Gene3D" id="2.130.10.10">
    <property type="entry name" value="YVTN repeat-like/Quinoprotein amine dehydrogenase"/>
    <property type="match status" value="1"/>
</dbReference>
<sequence length="423" mass="46645">MRVGIASVFGFLLVAATVFAIDSPSTCMAAEGDWPVWRGPTGNNIAPGPPVPTEWDETKNVVWRIPLEGRGHCSPIIVGDRIYLTSADQESQVASVFAFDKQTGKQVWRTPVTRGGFQTDVHTKNTHATPTLASNGQQLFAVFVQNQQVQLTALDRAGKIEWQIDAGPYVPEQYKFGYAPSPMLYDDLVIVASEFEKGWLAAFSQHDGQQRWRVSRMGSSYSTPIVAHLAGRDQMLLSGHEKVASFDPQTGKLLWEVDGTNQATCGTIVWEGDMIYASGGYPASPTQTIAVKVGESPEVAWTCREQCYEQSMLVSNGYLYAINDRGVFFCWNAKTGEEMWKKRLGSPVSSSPLLSGDNIFIADEKGNMYVLKANPQQYEFVAKNQLGDETFASPIASEGRLYARYADSSQGSRQEYLICIGQQ</sequence>
<dbReference type="InterPro" id="IPR015943">
    <property type="entry name" value="WD40/YVTN_repeat-like_dom_sf"/>
</dbReference>
<dbReference type="InterPro" id="IPR018391">
    <property type="entry name" value="PQQ_b-propeller_rpt"/>
</dbReference>
<dbReference type="InterPro" id="IPR002372">
    <property type="entry name" value="PQQ_rpt_dom"/>
</dbReference>
<keyword evidence="1" id="KW-0732">Signal</keyword>
<feature type="signal peptide" evidence="1">
    <location>
        <begin position="1"/>
        <end position="20"/>
    </location>
</feature>
<comment type="caution">
    <text evidence="3">The sequence shown here is derived from an EMBL/GenBank/DDBJ whole genome shotgun (WGS) entry which is preliminary data.</text>
</comment>
<dbReference type="Proteomes" id="UP000239388">
    <property type="component" value="Unassembled WGS sequence"/>
</dbReference>
<reference evidence="3 4" key="1">
    <citation type="submission" date="2018-02" db="EMBL/GenBank/DDBJ databases">
        <title>Comparative genomes isolates from brazilian mangrove.</title>
        <authorList>
            <person name="Araujo J.E."/>
            <person name="Taketani R.G."/>
            <person name="Silva M.C.P."/>
            <person name="Loureco M.V."/>
            <person name="Andreote F.D."/>
        </authorList>
    </citation>
    <scope>NUCLEOTIDE SEQUENCE [LARGE SCALE GENOMIC DNA]</scope>
    <source>
        <strain evidence="3 4">NAP PRIS-MGV</strain>
    </source>
</reference>
<gene>
    <name evidence="3" type="ORF">C5Y98_11780</name>
</gene>
<evidence type="ECO:0000313" key="4">
    <source>
        <dbReference type="Proteomes" id="UP000239388"/>
    </source>
</evidence>